<dbReference type="PRINTS" id="PR00625">
    <property type="entry name" value="JDOMAIN"/>
</dbReference>
<gene>
    <name evidence="12 16" type="primary">dnaJ</name>
    <name evidence="16" type="ORF">CQA62_03320</name>
</gene>
<evidence type="ECO:0000256" key="4">
    <source>
        <dbReference type="ARBA" id="ARBA00022737"/>
    </source>
</evidence>
<dbReference type="GO" id="GO:0051082">
    <property type="term" value="F:unfolded protein binding"/>
    <property type="evidence" value="ECO:0007669"/>
    <property type="project" value="UniProtKB-UniRule"/>
</dbReference>
<feature type="binding site" evidence="12">
    <location>
        <position position="197"/>
    </location>
    <ligand>
        <name>Zn(2+)</name>
        <dbReference type="ChEBI" id="CHEBI:29105"/>
        <label>1</label>
    </ligand>
</feature>
<evidence type="ECO:0000256" key="13">
    <source>
        <dbReference type="PROSITE-ProRule" id="PRU00546"/>
    </source>
</evidence>
<evidence type="ECO:0000256" key="5">
    <source>
        <dbReference type="ARBA" id="ARBA00022771"/>
    </source>
</evidence>
<dbReference type="GO" id="GO:0005737">
    <property type="term" value="C:cytoplasm"/>
    <property type="evidence" value="ECO:0007669"/>
    <property type="project" value="UniProtKB-SubCell"/>
</dbReference>
<feature type="binding site" evidence="12">
    <location>
        <position position="147"/>
    </location>
    <ligand>
        <name>Zn(2+)</name>
        <dbReference type="ChEBI" id="CHEBI:29105"/>
        <label>1</label>
    </ligand>
</feature>
<keyword evidence="4 12" id="KW-0677">Repeat</keyword>
<dbReference type="InterPro" id="IPR002939">
    <property type="entry name" value="DnaJ_C"/>
</dbReference>
<feature type="domain" description="J" evidence="14">
    <location>
        <begin position="5"/>
        <end position="70"/>
    </location>
</feature>
<dbReference type="NCBIfam" id="TIGR02349">
    <property type="entry name" value="DnaJ_bact"/>
    <property type="match status" value="1"/>
</dbReference>
<dbReference type="InterPro" id="IPR001305">
    <property type="entry name" value="HSP_DnaJ_Cys-rich_dom"/>
</dbReference>
<feature type="binding site" evidence="12">
    <location>
        <position position="194"/>
    </location>
    <ligand>
        <name>Zn(2+)</name>
        <dbReference type="ChEBI" id="CHEBI:29105"/>
        <label>1</label>
    </ligand>
</feature>
<evidence type="ECO:0000256" key="2">
    <source>
        <dbReference type="ARBA" id="ARBA00022705"/>
    </source>
</evidence>
<dbReference type="Pfam" id="PF01556">
    <property type="entry name" value="DnaJ_C"/>
    <property type="match status" value="1"/>
</dbReference>
<dbReference type="GO" id="GO:0042026">
    <property type="term" value="P:protein refolding"/>
    <property type="evidence" value="ECO:0007669"/>
    <property type="project" value="TreeGrafter"/>
</dbReference>
<evidence type="ECO:0000256" key="10">
    <source>
        <dbReference type="ARBA" id="ARBA00061004"/>
    </source>
</evidence>
<keyword evidence="7 12" id="KW-0346">Stress response</keyword>
<dbReference type="InterPro" id="IPR012724">
    <property type="entry name" value="DnaJ"/>
</dbReference>
<dbReference type="AlphaFoldDB" id="A0A3D8IWP9"/>
<comment type="domain">
    <text evidence="12">The J domain is necessary and sufficient to stimulate DnaK ATPase activity. Zinc center 1 plays an important role in the autonomous, DnaK-independent chaperone activity of DnaJ. Zinc center 2 is essential for interaction with DnaK and for DnaJ activity.</text>
</comment>
<evidence type="ECO:0000259" key="14">
    <source>
        <dbReference type="PROSITE" id="PS50076"/>
    </source>
</evidence>
<protein>
    <recommendedName>
        <fullName evidence="11 12">Chaperone protein DnaJ</fullName>
    </recommendedName>
</protein>
<dbReference type="InterPro" id="IPR036869">
    <property type="entry name" value="J_dom_sf"/>
</dbReference>
<feature type="binding site" evidence="12">
    <location>
        <position position="144"/>
    </location>
    <ligand>
        <name>Zn(2+)</name>
        <dbReference type="ChEBI" id="CHEBI:29105"/>
        <label>1</label>
    </ligand>
</feature>
<dbReference type="OrthoDB" id="9779889at2"/>
<dbReference type="SMART" id="SM00271">
    <property type="entry name" value="DnaJ"/>
    <property type="match status" value="1"/>
</dbReference>
<dbReference type="Pfam" id="PF00684">
    <property type="entry name" value="DnaJ_CXXCXGXG"/>
    <property type="match status" value="1"/>
</dbReference>
<comment type="subcellular location">
    <subcellularLocation>
        <location evidence="12">Cytoplasm</location>
    </subcellularLocation>
</comment>
<evidence type="ECO:0000256" key="9">
    <source>
        <dbReference type="ARBA" id="ARBA00053423"/>
    </source>
</evidence>
<sequence length="371" mass="41655">MEEFDYYEVLEVNRTASGDEIKKAFRRLAMAYHPDRNPDNPQAEEQFKKINEAYEVLSNEEKRATYDRYGKAGLQGVGSSGGMSGFGDIFGDIFEGFFGGGSRRRSQRDDLTFQLDVALAFTLEFKEAVFGCKKEIEVSYKVACQECKGSGAKKKEICPDCQGQGQIGIRQGFMTFAQTCPRCQGDGKIVVEKCPKCNAKGYKTQKEKIKIDIPEGVFQGARIRVSQKGNEGKNGERGDLYIQISIKDDEHFIRDGENIYVEVPVFFTTILLGGGLKIPSLRGELELNIPVGSKDRTQFIFEGHGVKSIQGNYYGDLIAEIKIVYPKKLTSEQKELAQKLQASFGDHSQPHKSTLKKAFDKAKKWFSEFKN</sequence>
<dbReference type="InterPro" id="IPR018253">
    <property type="entry name" value="DnaJ_domain_CS"/>
</dbReference>
<dbReference type="GO" id="GO:0008270">
    <property type="term" value="F:zinc ion binding"/>
    <property type="evidence" value="ECO:0007669"/>
    <property type="project" value="UniProtKB-UniRule"/>
</dbReference>
<keyword evidence="8 12" id="KW-0143">Chaperone</keyword>
<dbReference type="FunFam" id="2.10.230.10:FF:000002">
    <property type="entry name" value="Molecular chaperone DnaJ"/>
    <property type="match status" value="1"/>
</dbReference>
<feature type="binding site" evidence="12">
    <location>
        <position position="158"/>
    </location>
    <ligand>
        <name>Zn(2+)</name>
        <dbReference type="ChEBI" id="CHEBI:29105"/>
        <label>2</label>
    </ligand>
</feature>
<feature type="binding site" evidence="12">
    <location>
        <position position="183"/>
    </location>
    <ligand>
        <name>Zn(2+)</name>
        <dbReference type="ChEBI" id="CHEBI:29105"/>
        <label>2</label>
    </ligand>
</feature>
<comment type="function">
    <text evidence="9 12">Participates actively in the response to hyperosmotic and heat shock by preventing the aggregation of stress-denatured proteins and by disaggregating proteins, also in an autonomous, DnaK-independent fashion. Unfolded proteins bind initially to DnaJ; upon interaction with the DnaJ-bound protein, DnaK hydrolyzes its bound ATP, resulting in the formation of a stable complex. GrpE releases ADP from DnaK; ATP binding to DnaK triggers the release of the substrate protein, thus completing the reaction cycle. Several rounds of ATP-dependent interactions between DnaJ, DnaK and GrpE are required for fully efficient folding. Also involved, together with DnaK and GrpE, in the DNA replication of plasmids through activation of initiation proteins.</text>
</comment>
<dbReference type="PROSITE" id="PS00636">
    <property type="entry name" value="DNAJ_1"/>
    <property type="match status" value="1"/>
</dbReference>
<evidence type="ECO:0000256" key="1">
    <source>
        <dbReference type="ARBA" id="ARBA00022490"/>
    </source>
</evidence>
<dbReference type="GO" id="GO:0031072">
    <property type="term" value="F:heat shock protein binding"/>
    <property type="evidence" value="ECO:0007669"/>
    <property type="project" value="InterPro"/>
</dbReference>
<dbReference type="InterPro" id="IPR036410">
    <property type="entry name" value="HSP_DnaJ_Cys-rich_dom_sf"/>
</dbReference>
<proteinExistence type="inferred from homology"/>
<evidence type="ECO:0000259" key="15">
    <source>
        <dbReference type="PROSITE" id="PS51188"/>
    </source>
</evidence>
<dbReference type="Gene3D" id="6.20.20.10">
    <property type="match status" value="2"/>
</dbReference>
<evidence type="ECO:0000313" key="17">
    <source>
        <dbReference type="Proteomes" id="UP000257067"/>
    </source>
</evidence>
<dbReference type="Gene3D" id="1.10.287.110">
    <property type="entry name" value="DnaJ domain"/>
    <property type="match status" value="1"/>
</dbReference>
<evidence type="ECO:0000256" key="7">
    <source>
        <dbReference type="ARBA" id="ARBA00023016"/>
    </source>
</evidence>
<feature type="domain" description="CR-type" evidence="15">
    <location>
        <begin position="131"/>
        <end position="206"/>
    </location>
</feature>
<keyword evidence="1 12" id="KW-0963">Cytoplasm</keyword>
<name>A0A3D8IWP9_9HELI</name>
<accession>A0A3D8IWP9</accession>
<dbReference type="CDD" id="cd06257">
    <property type="entry name" value="DnaJ"/>
    <property type="match status" value="1"/>
</dbReference>
<dbReference type="CDD" id="cd10747">
    <property type="entry name" value="DnaJ_C"/>
    <property type="match status" value="1"/>
</dbReference>
<dbReference type="GO" id="GO:0005524">
    <property type="term" value="F:ATP binding"/>
    <property type="evidence" value="ECO:0007669"/>
    <property type="project" value="InterPro"/>
</dbReference>
<dbReference type="Pfam" id="PF00226">
    <property type="entry name" value="DnaJ"/>
    <property type="match status" value="1"/>
</dbReference>
<dbReference type="PANTHER" id="PTHR43096">
    <property type="entry name" value="DNAJ HOMOLOG 1, MITOCHONDRIAL-RELATED"/>
    <property type="match status" value="1"/>
</dbReference>
<feature type="binding site" evidence="12">
    <location>
        <position position="180"/>
    </location>
    <ligand>
        <name>Zn(2+)</name>
        <dbReference type="ChEBI" id="CHEBI:29105"/>
        <label>2</label>
    </ligand>
</feature>
<keyword evidence="17" id="KW-1185">Reference proteome</keyword>
<comment type="caution">
    <text evidence="12">Lacks conserved residue(s) required for the propagation of feature annotation.</text>
</comment>
<dbReference type="SUPFAM" id="SSF57938">
    <property type="entry name" value="DnaJ/Hsp40 cysteine-rich domain"/>
    <property type="match status" value="1"/>
</dbReference>
<evidence type="ECO:0000256" key="3">
    <source>
        <dbReference type="ARBA" id="ARBA00022723"/>
    </source>
</evidence>
<comment type="subunit">
    <text evidence="12">Homodimer.</text>
</comment>
<dbReference type="SUPFAM" id="SSF49493">
    <property type="entry name" value="HSP40/DnaJ peptide-binding domain"/>
    <property type="match status" value="2"/>
</dbReference>
<dbReference type="CDD" id="cd10719">
    <property type="entry name" value="DnaJ_zf"/>
    <property type="match status" value="1"/>
</dbReference>
<comment type="caution">
    <text evidence="16">The sequence shown here is derived from an EMBL/GenBank/DDBJ whole genome shotgun (WGS) entry which is preliminary data.</text>
</comment>
<reference evidence="16 17" key="1">
    <citation type="submission" date="2018-04" db="EMBL/GenBank/DDBJ databases">
        <title>Novel Campyloabacter and Helicobacter Species and Strains.</title>
        <authorList>
            <person name="Mannion A.J."/>
            <person name="Shen Z."/>
            <person name="Fox J.G."/>
        </authorList>
    </citation>
    <scope>NUCLEOTIDE SEQUENCE [LARGE SCALE GENOMIC DNA]</scope>
    <source>
        <strain evidence="16 17">ATCC 700242</strain>
    </source>
</reference>
<dbReference type="PANTHER" id="PTHR43096:SF48">
    <property type="entry name" value="CHAPERONE PROTEIN DNAJ"/>
    <property type="match status" value="1"/>
</dbReference>
<dbReference type="InterPro" id="IPR008971">
    <property type="entry name" value="HSP40/DnaJ_pept-bd"/>
</dbReference>
<keyword evidence="3 12" id="KW-0479">Metal-binding</keyword>
<evidence type="ECO:0000256" key="6">
    <source>
        <dbReference type="ARBA" id="ARBA00022833"/>
    </source>
</evidence>
<comment type="similarity">
    <text evidence="10 12">Belongs to the DnaJ family.</text>
</comment>
<dbReference type="EMBL" id="NXLU01000002">
    <property type="protein sequence ID" value="RDU69688.1"/>
    <property type="molecule type" value="Genomic_DNA"/>
</dbReference>
<dbReference type="FunFam" id="1.10.287.110:FF:000034">
    <property type="entry name" value="Chaperone protein DnaJ"/>
    <property type="match status" value="1"/>
</dbReference>
<dbReference type="PROSITE" id="PS50076">
    <property type="entry name" value="DNAJ_2"/>
    <property type="match status" value="1"/>
</dbReference>
<evidence type="ECO:0000256" key="8">
    <source>
        <dbReference type="ARBA" id="ARBA00023186"/>
    </source>
</evidence>
<dbReference type="NCBIfam" id="NF008035">
    <property type="entry name" value="PRK10767.1"/>
    <property type="match status" value="1"/>
</dbReference>
<evidence type="ECO:0000256" key="12">
    <source>
        <dbReference type="HAMAP-Rule" id="MF_01152"/>
    </source>
</evidence>
<dbReference type="RefSeq" id="WP_104724236.1">
    <property type="nucleotide sequence ID" value="NZ_FZNE01000003.1"/>
</dbReference>
<feature type="binding site" evidence="12">
    <location>
        <position position="161"/>
    </location>
    <ligand>
        <name>Zn(2+)</name>
        <dbReference type="ChEBI" id="CHEBI:29105"/>
        <label>2</label>
    </ligand>
</feature>
<dbReference type="HAMAP" id="MF_01152">
    <property type="entry name" value="DnaJ"/>
    <property type="match status" value="1"/>
</dbReference>
<dbReference type="Proteomes" id="UP000257067">
    <property type="component" value="Unassembled WGS sequence"/>
</dbReference>
<dbReference type="GO" id="GO:0006260">
    <property type="term" value="P:DNA replication"/>
    <property type="evidence" value="ECO:0007669"/>
    <property type="project" value="UniProtKB-KW"/>
</dbReference>
<dbReference type="InterPro" id="IPR001623">
    <property type="entry name" value="DnaJ_domain"/>
</dbReference>
<dbReference type="GO" id="GO:0009408">
    <property type="term" value="P:response to heat"/>
    <property type="evidence" value="ECO:0007669"/>
    <property type="project" value="InterPro"/>
</dbReference>
<keyword evidence="5 12" id="KW-0863">Zinc-finger</keyword>
<dbReference type="SUPFAM" id="SSF46565">
    <property type="entry name" value="Chaperone J-domain"/>
    <property type="match status" value="1"/>
</dbReference>
<evidence type="ECO:0000313" key="16">
    <source>
        <dbReference type="EMBL" id="RDU69688.1"/>
    </source>
</evidence>
<keyword evidence="2 12" id="KW-0235">DNA replication</keyword>
<evidence type="ECO:0000256" key="11">
    <source>
        <dbReference type="ARBA" id="ARBA00067609"/>
    </source>
</evidence>
<dbReference type="Gene3D" id="2.60.260.20">
    <property type="entry name" value="Urease metallochaperone UreE, N-terminal domain"/>
    <property type="match status" value="2"/>
</dbReference>
<keyword evidence="6 12" id="KW-0862">Zinc</keyword>
<dbReference type="PROSITE" id="PS51188">
    <property type="entry name" value="ZF_CR"/>
    <property type="match status" value="1"/>
</dbReference>
<feature type="zinc finger region" description="CR-type" evidence="13">
    <location>
        <begin position="131"/>
        <end position="206"/>
    </location>
</feature>
<comment type="cofactor">
    <cofactor evidence="12">
        <name>Zn(2+)</name>
        <dbReference type="ChEBI" id="CHEBI:29105"/>
    </cofactor>
    <text evidence="12">Binds 2 Zn(2+) ions per monomer.</text>
</comment>
<organism evidence="16 17">
    <name type="scientific">Helicobacter cholecystus</name>
    <dbReference type="NCBI Taxonomy" id="45498"/>
    <lineage>
        <taxon>Bacteria</taxon>
        <taxon>Pseudomonadati</taxon>
        <taxon>Campylobacterota</taxon>
        <taxon>Epsilonproteobacteria</taxon>
        <taxon>Campylobacterales</taxon>
        <taxon>Helicobacteraceae</taxon>
        <taxon>Helicobacter</taxon>
    </lineage>
</organism>